<dbReference type="PANTHER" id="PTHR13710">
    <property type="entry name" value="DNA HELICASE RECQ FAMILY MEMBER"/>
    <property type="match status" value="1"/>
</dbReference>
<dbReference type="GO" id="GO:0046872">
    <property type="term" value="F:metal ion binding"/>
    <property type="evidence" value="ECO:0007669"/>
    <property type="project" value="UniProtKB-KW"/>
</dbReference>
<evidence type="ECO:0000313" key="16">
    <source>
        <dbReference type="Proteomes" id="UP000660611"/>
    </source>
</evidence>
<dbReference type="NCBIfam" id="TIGR00614">
    <property type="entry name" value="recQ_fam"/>
    <property type="match status" value="1"/>
</dbReference>
<dbReference type="CDD" id="cd17920">
    <property type="entry name" value="DEXHc_RecQ"/>
    <property type="match status" value="1"/>
</dbReference>
<dbReference type="SMART" id="SM00487">
    <property type="entry name" value="DEXDc"/>
    <property type="match status" value="1"/>
</dbReference>
<gene>
    <name evidence="15" type="primary">recQ_2</name>
    <name evidence="15" type="ORF">Dsi01nite_092180</name>
</gene>
<name>A0A919UD82_9ACTN</name>
<comment type="catalytic activity">
    <reaction evidence="9">
        <text>Couples ATP hydrolysis with the unwinding of duplex DNA by translocating in the 3'-5' direction.</text>
        <dbReference type="EC" id="5.6.2.4"/>
    </reaction>
</comment>
<dbReference type="SMART" id="SM00490">
    <property type="entry name" value="HELICc"/>
    <property type="match status" value="1"/>
</dbReference>
<dbReference type="Pfam" id="PF17782">
    <property type="entry name" value="WHD_DprA"/>
    <property type="match status" value="1"/>
</dbReference>
<evidence type="ECO:0000256" key="1">
    <source>
        <dbReference type="ARBA" id="ARBA00005446"/>
    </source>
</evidence>
<dbReference type="GO" id="GO:0016787">
    <property type="term" value="F:hydrolase activity"/>
    <property type="evidence" value="ECO:0007669"/>
    <property type="project" value="UniProtKB-KW"/>
</dbReference>
<feature type="domain" description="Helicase C-terminal" evidence="14">
    <location>
        <begin position="198"/>
        <end position="353"/>
    </location>
</feature>
<dbReference type="Pfam" id="PF00271">
    <property type="entry name" value="Helicase_C"/>
    <property type="match status" value="1"/>
</dbReference>
<evidence type="ECO:0000256" key="9">
    <source>
        <dbReference type="ARBA" id="ARBA00034617"/>
    </source>
</evidence>
<keyword evidence="3" id="KW-0547">Nucleotide-binding</keyword>
<dbReference type="Gene3D" id="1.10.10.10">
    <property type="entry name" value="Winged helix-like DNA-binding domain superfamily/Winged helix DNA-binding domain"/>
    <property type="match status" value="2"/>
</dbReference>
<evidence type="ECO:0000256" key="2">
    <source>
        <dbReference type="ARBA" id="ARBA00022723"/>
    </source>
</evidence>
<dbReference type="GO" id="GO:0030894">
    <property type="term" value="C:replisome"/>
    <property type="evidence" value="ECO:0007669"/>
    <property type="project" value="TreeGrafter"/>
</dbReference>
<dbReference type="Gene3D" id="3.40.50.300">
    <property type="entry name" value="P-loop containing nucleotide triphosphate hydrolases"/>
    <property type="match status" value="2"/>
</dbReference>
<evidence type="ECO:0000256" key="7">
    <source>
        <dbReference type="ARBA" id="ARBA00023125"/>
    </source>
</evidence>
<evidence type="ECO:0000256" key="10">
    <source>
        <dbReference type="ARBA" id="ARBA00034808"/>
    </source>
</evidence>
<evidence type="ECO:0000256" key="4">
    <source>
        <dbReference type="ARBA" id="ARBA00022801"/>
    </source>
</evidence>
<sequence>MRALLKRRDALVVLPTGGGKSAIYQVPAMLLPGPTVVISPLLALQQDQIAGLNRRQDGQAVRISSAETPNQQKAALEALRAGTARFLFITPEQLGNPARLAEVRDLKPSMVAVDEAHCVSAWGYDFRPDYLQLGHLIRELGDGKRRPVIVALTATASPPVRADITESLGLHDPFTHVAGLDRANLELATVHCTSDEQRWQRLLAQVRKEPRPGIVYAPTRAIAEQYATRLTEHGVEAVAFHAGLASGERTRRYTDFMADKIPVMVATSAFGMGVDKPNIRWVHHVALPDSPDSYLQEIGRAGRDGEASRTVLFFRPEDVSLQRFFAAGAPDGHELTQLAAALREGPVSRTALATRSGLPARKVTSLLSLLEQVGAVEVLSGNKIGTPRYAPTPAEASRLALAQFERHQTLRRSRIDMMRQYAESANCRGNSLLAYFGEQAERACGHCDNCANGTVVVDPVVPHVPWYRRIFRRTTTTLPADEIPVVDLARPFPVSSEVRHTAWGTGTVMAYEQDRVVVLFEEVGYKTLSVPIVQKSKLLEPV</sequence>
<dbReference type="EC" id="5.6.2.4" evidence="10"/>
<evidence type="ECO:0000256" key="12">
    <source>
        <dbReference type="ARBA" id="ARBA00044550"/>
    </source>
</evidence>
<dbReference type="SUPFAM" id="SSF52540">
    <property type="entry name" value="P-loop containing nucleoside triphosphate hydrolases"/>
    <property type="match status" value="1"/>
</dbReference>
<keyword evidence="8" id="KW-0413">Isomerase</keyword>
<dbReference type="GO" id="GO:0043590">
    <property type="term" value="C:bacterial nucleoid"/>
    <property type="evidence" value="ECO:0007669"/>
    <property type="project" value="TreeGrafter"/>
</dbReference>
<evidence type="ECO:0000256" key="3">
    <source>
        <dbReference type="ARBA" id="ARBA00022741"/>
    </source>
</evidence>
<dbReference type="InterPro" id="IPR032284">
    <property type="entry name" value="RecQ_Zn-bd"/>
</dbReference>
<dbReference type="Pfam" id="PF16124">
    <property type="entry name" value="RecQ_Zn_bind"/>
    <property type="match status" value="1"/>
</dbReference>
<evidence type="ECO:0000256" key="6">
    <source>
        <dbReference type="ARBA" id="ARBA00022840"/>
    </source>
</evidence>
<dbReference type="PANTHER" id="PTHR13710:SF105">
    <property type="entry name" value="ATP-DEPENDENT DNA HELICASE Q1"/>
    <property type="match status" value="1"/>
</dbReference>
<evidence type="ECO:0000256" key="5">
    <source>
        <dbReference type="ARBA" id="ARBA00022806"/>
    </source>
</evidence>
<keyword evidence="6" id="KW-0067">ATP-binding</keyword>
<evidence type="ECO:0000256" key="8">
    <source>
        <dbReference type="ARBA" id="ARBA00023235"/>
    </source>
</evidence>
<dbReference type="InterPro" id="IPR011545">
    <property type="entry name" value="DEAD/DEAH_box_helicase_dom"/>
</dbReference>
<dbReference type="Proteomes" id="UP000660611">
    <property type="component" value="Unassembled WGS sequence"/>
</dbReference>
<dbReference type="GO" id="GO:0005524">
    <property type="term" value="F:ATP binding"/>
    <property type="evidence" value="ECO:0007669"/>
    <property type="project" value="UniProtKB-KW"/>
</dbReference>
<feature type="domain" description="Helicase ATP-binding" evidence="13">
    <location>
        <begin position="1"/>
        <end position="174"/>
    </location>
</feature>
<dbReference type="InterPro" id="IPR036388">
    <property type="entry name" value="WH-like_DNA-bd_sf"/>
</dbReference>
<dbReference type="InterPro" id="IPR001650">
    <property type="entry name" value="Helicase_C-like"/>
</dbReference>
<dbReference type="GO" id="GO:0006310">
    <property type="term" value="P:DNA recombination"/>
    <property type="evidence" value="ECO:0007669"/>
    <property type="project" value="InterPro"/>
</dbReference>
<dbReference type="InterPro" id="IPR014001">
    <property type="entry name" value="Helicase_ATP-bd"/>
</dbReference>
<dbReference type="PROSITE" id="PS51192">
    <property type="entry name" value="HELICASE_ATP_BIND_1"/>
    <property type="match status" value="1"/>
</dbReference>
<evidence type="ECO:0000256" key="11">
    <source>
        <dbReference type="ARBA" id="ARBA00044535"/>
    </source>
</evidence>
<dbReference type="GO" id="GO:0003677">
    <property type="term" value="F:DNA binding"/>
    <property type="evidence" value="ECO:0007669"/>
    <property type="project" value="UniProtKB-KW"/>
</dbReference>
<dbReference type="GO" id="GO:0009378">
    <property type="term" value="F:four-way junction helicase activity"/>
    <property type="evidence" value="ECO:0007669"/>
    <property type="project" value="TreeGrafter"/>
</dbReference>
<dbReference type="PROSITE" id="PS51194">
    <property type="entry name" value="HELICASE_CTER"/>
    <property type="match status" value="1"/>
</dbReference>
<protein>
    <recommendedName>
        <fullName evidence="11">ATP-dependent DNA helicase RecQ</fullName>
        <ecNumber evidence="10">5.6.2.4</ecNumber>
    </recommendedName>
    <alternativeName>
        <fullName evidence="12">DNA 3'-5' helicase RecQ</fullName>
    </alternativeName>
</protein>
<comment type="similarity">
    <text evidence="1">Belongs to the helicase family. RecQ subfamily.</text>
</comment>
<organism evidence="15 16">
    <name type="scientific">Dactylosporangium siamense</name>
    <dbReference type="NCBI Taxonomy" id="685454"/>
    <lineage>
        <taxon>Bacteria</taxon>
        <taxon>Bacillati</taxon>
        <taxon>Actinomycetota</taxon>
        <taxon>Actinomycetes</taxon>
        <taxon>Micromonosporales</taxon>
        <taxon>Micromonosporaceae</taxon>
        <taxon>Dactylosporangium</taxon>
    </lineage>
</organism>
<keyword evidence="7" id="KW-0238">DNA-binding</keyword>
<dbReference type="InterPro" id="IPR041614">
    <property type="entry name" value="DprA_WH"/>
</dbReference>
<proteinExistence type="inferred from homology"/>
<keyword evidence="16" id="KW-1185">Reference proteome</keyword>
<evidence type="ECO:0000313" key="15">
    <source>
        <dbReference type="EMBL" id="GIG51177.1"/>
    </source>
</evidence>
<keyword evidence="5 15" id="KW-0347">Helicase</keyword>
<dbReference type="GO" id="GO:0043138">
    <property type="term" value="F:3'-5' DNA helicase activity"/>
    <property type="evidence" value="ECO:0007669"/>
    <property type="project" value="UniProtKB-EC"/>
</dbReference>
<dbReference type="AlphaFoldDB" id="A0A919UD82"/>
<dbReference type="Pfam" id="PF00270">
    <property type="entry name" value="DEAD"/>
    <property type="match status" value="1"/>
</dbReference>
<dbReference type="InterPro" id="IPR027417">
    <property type="entry name" value="P-loop_NTPase"/>
</dbReference>
<comment type="caution">
    <text evidence="15">The sequence shown here is derived from an EMBL/GenBank/DDBJ whole genome shotgun (WGS) entry which is preliminary data.</text>
</comment>
<dbReference type="GO" id="GO:0006281">
    <property type="term" value="P:DNA repair"/>
    <property type="evidence" value="ECO:0007669"/>
    <property type="project" value="TreeGrafter"/>
</dbReference>
<accession>A0A919UD82</accession>
<keyword evidence="2" id="KW-0479">Metal-binding</keyword>
<dbReference type="EMBL" id="BONQ01000151">
    <property type="protein sequence ID" value="GIG51177.1"/>
    <property type="molecule type" value="Genomic_DNA"/>
</dbReference>
<evidence type="ECO:0000259" key="13">
    <source>
        <dbReference type="PROSITE" id="PS51192"/>
    </source>
</evidence>
<keyword evidence="4" id="KW-0378">Hydrolase</keyword>
<dbReference type="GO" id="GO:0005737">
    <property type="term" value="C:cytoplasm"/>
    <property type="evidence" value="ECO:0007669"/>
    <property type="project" value="TreeGrafter"/>
</dbReference>
<evidence type="ECO:0000259" key="14">
    <source>
        <dbReference type="PROSITE" id="PS51194"/>
    </source>
</evidence>
<reference evidence="15" key="1">
    <citation type="submission" date="2021-01" db="EMBL/GenBank/DDBJ databases">
        <title>Whole genome shotgun sequence of Dactylosporangium siamense NBRC 106093.</title>
        <authorList>
            <person name="Komaki H."/>
            <person name="Tamura T."/>
        </authorList>
    </citation>
    <scope>NUCLEOTIDE SEQUENCE</scope>
    <source>
        <strain evidence="15">NBRC 106093</strain>
    </source>
</reference>
<dbReference type="InterPro" id="IPR004589">
    <property type="entry name" value="DNA_helicase_ATP-dep_RecQ"/>
</dbReference>